<dbReference type="InterPro" id="IPR042204">
    <property type="entry name" value="2Fe-2S-bd_N"/>
</dbReference>
<dbReference type="SUPFAM" id="SSF54292">
    <property type="entry name" value="2Fe-2S ferredoxin-like"/>
    <property type="match status" value="1"/>
</dbReference>
<accession>A0A158DE90</accession>
<evidence type="ECO:0000256" key="1">
    <source>
        <dbReference type="ARBA" id="ARBA00023002"/>
    </source>
</evidence>
<feature type="domain" description="2Fe-2S ferredoxin-type" evidence="2">
    <location>
        <begin position="3"/>
        <end position="86"/>
    </location>
</feature>
<dbReference type="InterPro" id="IPR036010">
    <property type="entry name" value="2Fe-2S_ferredoxin-like_sf"/>
</dbReference>
<dbReference type="AlphaFoldDB" id="A0A158DE90"/>
<dbReference type="STRING" id="1777138.AWB77_05200"/>
<dbReference type="Gene3D" id="3.10.20.440">
    <property type="entry name" value="2Fe-2S iron-sulphur cluster binding domain, sarcosine oxidase, alpha subunit, N-terminal domain"/>
    <property type="match status" value="1"/>
</dbReference>
<dbReference type="InterPro" id="IPR001041">
    <property type="entry name" value="2Fe-2S_ferredoxin-type"/>
</dbReference>
<dbReference type="Proteomes" id="UP000054903">
    <property type="component" value="Unassembled WGS sequence"/>
</dbReference>
<protein>
    <submittedName>
        <fullName evidence="3">NAD-dependent formate dehydrogenase subunit alpha</fullName>
    </submittedName>
</protein>
<sequence>MAERVRVIIDGEMLSVPAFTTVAAAIAMCGIGGGIEGTRRSVTGEPRAALCGMGVCHECRVTVDGRAHVLGCQTLCRDGLSIETTR</sequence>
<dbReference type="RefSeq" id="WP_061137274.1">
    <property type="nucleotide sequence ID" value="NZ_FCNX02000015.1"/>
</dbReference>
<name>A0A158DE90_9BURK</name>
<reference evidence="3" key="1">
    <citation type="submission" date="2016-01" db="EMBL/GenBank/DDBJ databases">
        <authorList>
            <person name="Peeters C."/>
        </authorList>
    </citation>
    <scope>NUCLEOTIDE SEQUENCE</scope>
    <source>
        <strain evidence="3">LMG 29320</strain>
    </source>
</reference>
<keyword evidence="1" id="KW-0560">Oxidoreductase</keyword>
<dbReference type="Pfam" id="PF13510">
    <property type="entry name" value="Fer2_4"/>
    <property type="match status" value="1"/>
</dbReference>
<dbReference type="EMBL" id="FCNX02000015">
    <property type="protein sequence ID" value="SAK92586.1"/>
    <property type="molecule type" value="Genomic_DNA"/>
</dbReference>
<evidence type="ECO:0000313" key="3">
    <source>
        <dbReference type="EMBL" id="SAK92586.1"/>
    </source>
</evidence>
<dbReference type="OrthoDB" id="573392at2"/>
<organism evidence="3 4">
    <name type="scientific">Caballeronia fortuita</name>
    <dbReference type="NCBI Taxonomy" id="1777138"/>
    <lineage>
        <taxon>Bacteria</taxon>
        <taxon>Pseudomonadati</taxon>
        <taxon>Pseudomonadota</taxon>
        <taxon>Betaproteobacteria</taxon>
        <taxon>Burkholderiales</taxon>
        <taxon>Burkholderiaceae</taxon>
        <taxon>Caballeronia</taxon>
    </lineage>
</organism>
<dbReference type="GO" id="GO:0051536">
    <property type="term" value="F:iron-sulfur cluster binding"/>
    <property type="evidence" value="ECO:0007669"/>
    <property type="project" value="InterPro"/>
</dbReference>
<proteinExistence type="predicted"/>
<evidence type="ECO:0000259" key="2">
    <source>
        <dbReference type="PROSITE" id="PS51085"/>
    </source>
</evidence>
<dbReference type="PROSITE" id="PS51085">
    <property type="entry name" value="2FE2S_FER_2"/>
    <property type="match status" value="1"/>
</dbReference>
<gene>
    <name evidence="3" type="ORF">AWB77_05200</name>
</gene>
<evidence type="ECO:0000313" key="4">
    <source>
        <dbReference type="Proteomes" id="UP000054903"/>
    </source>
</evidence>
<dbReference type="GO" id="GO:0016491">
    <property type="term" value="F:oxidoreductase activity"/>
    <property type="evidence" value="ECO:0007669"/>
    <property type="project" value="UniProtKB-KW"/>
</dbReference>
<keyword evidence="4" id="KW-1185">Reference proteome</keyword>
<comment type="caution">
    <text evidence="3">The sequence shown here is derived from an EMBL/GenBank/DDBJ whole genome shotgun (WGS) entry which is preliminary data.</text>
</comment>